<feature type="transmembrane region" description="Helical" evidence="1">
    <location>
        <begin position="12"/>
        <end position="30"/>
    </location>
</feature>
<organism evidence="2 3">
    <name type="scientific">Lithospermum erythrorhizon</name>
    <name type="common">Purple gromwell</name>
    <name type="synonym">Lithospermum officinale var. erythrorhizon</name>
    <dbReference type="NCBI Taxonomy" id="34254"/>
    <lineage>
        <taxon>Eukaryota</taxon>
        <taxon>Viridiplantae</taxon>
        <taxon>Streptophyta</taxon>
        <taxon>Embryophyta</taxon>
        <taxon>Tracheophyta</taxon>
        <taxon>Spermatophyta</taxon>
        <taxon>Magnoliopsida</taxon>
        <taxon>eudicotyledons</taxon>
        <taxon>Gunneridae</taxon>
        <taxon>Pentapetalae</taxon>
        <taxon>asterids</taxon>
        <taxon>lamiids</taxon>
        <taxon>Boraginales</taxon>
        <taxon>Boraginaceae</taxon>
        <taxon>Boraginoideae</taxon>
        <taxon>Lithospermeae</taxon>
        <taxon>Lithospermum</taxon>
    </lineage>
</organism>
<sequence length="114" mass="12855">MLLFYAEVSSWYCLIGFLLASTISFVSFFTSCCEQTLRLLTRIILVSFTYFRGRRAASTPCCRYLICSASVEYSFLSRNRSKGSPFWFNGNSQSCAVLFENGSNKDVNAVACEL</sequence>
<name>A0AAV3RSZ1_LITER</name>
<proteinExistence type="predicted"/>
<gene>
    <name evidence="2" type="ORF">LIER_32106</name>
</gene>
<keyword evidence="1" id="KW-1133">Transmembrane helix</keyword>
<protein>
    <submittedName>
        <fullName evidence="2">Uncharacterized protein</fullName>
    </submittedName>
</protein>
<keyword evidence="3" id="KW-1185">Reference proteome</keyword>
<evidence type="ECO:0000313" key="2">
    <source>
        <dbReference type="EMBL" id="GAA0184818.1"/>
    </source>
</evidence>
<evidence type="ECO:0000313" key="3">
    <source>
        <dbReference type="Proteomes" id="UP001454036"/>
    </source>
</evidence>
<keyword evidence="1" id="KW-0812">Transmembrane</keyword>
<keyword evidence="1" id="KW-0472">Membrane</keyword>
<accession>A0AAV3RSZ1</accession>
<dbReference type="AlphaFoldDB" id="A0AAV3RSZ1"/>
<dbReference type="EMBL" id="BAABME010012186">
    <property type="protein sequence ID" value="GAA0184818.1"/>
    <property type="molecule type" value="Genomic_DNA"/>
</dbReference>
<comment type="caution">
    <text evidence="2">The sequence shown here is derived from an EMBL/GenBank/DDBJ whole genome shotgun (WGS) entry which is preliminary data.</text>
</comment>
<evidence type="ECO:0000256" key="1">
    <source>
        <dbReference type="SAM" id="Phobius"/>
    </source>
</evidence>
<dbReference type="Proteomes" id="UP001454036">
    <property type="component" value="Unassembled WGS sequence"/>
</dbReference>
<reference evidence="2 3" key="1">
    <citation type="submission" date="2024-01" db="EMBL/GenBank/DDBJ databases">
        <title>The complete chloroplast genome sequence of Lithospermum erythrorhizon: insights into the phylogenetic relationship among Boraginaceae species and the maternal lineages of purple gromwells.</title>
        <authorList>
            <person name="Okada T."/>
            <person name="Watanabe K."/>
        </authorList>
    </citation>
    <scope>NUCLEOTIDE SEQUENCE [LARGE SCALE GENOMIC DNA]</scope>
</reference>